<sequence length="207" mass="23935">MNNLTIITLNQPNITDFSAARNKELAKTKTSWVLFLDSDETLSPELESEIDLTINHQPSTIYSAYAIPRLDTFLGRELHHGEPGHAKFIRLARRDFGKWVRPVHEKWIGKGAVGSLKNPILHTPHPSISLFLNKINTYSTLDAQYRYIQGIKSSLWKIAIYPIAKFKWNYLFKLGFLDGTPGIIMAMMMSFHSYLTWTKLYLLWHKK</sequence>
<comment type="caution">
    <text evidence="3">The sequence shown here is derived from an EMBL/GenBank/DDBJ whole genome shotgun (WGS) entry which is preliminary data.</text>
</comment>
<feature type="domain" description="Glycosyltransferase 2-like" evidence="2">
    <location>
        <begin position="9"/>
        <end position="82"/>
    </location>
</feature>
<protein>
    <recommendedName>
        <fullName evidence="2">Glycosyltransferase 2-like domain-containing protein</fullName>
    </recommendedName>
</protein>
<dbReference type="Pfam" id="PF00535">
    <property type="entry name" value="Glycos_transf_2"/>
    <property type="match status" value="1"/>
</dbReference>
<feature type="transmembrane region" description="Helical" evidence="1">
    <location>
        <begin position="174"/>
        <end position="195"/>
    </location>
</feature>
<dbReference type="InterPro" id="IPR001173">
    <property type="entry name" value="Glyco_trans_2-like"/>
</dbReference>
<dbReference type="PANTHER" id="PTHR43630:SF2">
    <property type="entry name" value="GLYCOSYLTRANSFERASE"/>
    <property type="match status" value="1"/>
</dbReference>
<evidence type="ECO:0000259" key="2">
    <source>
        <dbReference type="Pfam" id="PF00535"/>
    </source>
</evidence>
<keyword evidence="1" id="KW-0472">Membrane</keyword>
<reference evidence="4" key="1">
    <citation type="submission" date="2017-09" db="EMBL/GenBank/DDBJ databases">
        <title>Depth-based differentiation of microbial function through sediment-hosted aquifers and enrichment of novel symbionts in the deep terrestrial subsurface.</title>
        <authorList>
            <person name="Probst A.J."/>
            <person name="Ladd B."/>
            <person name="Jarett J.K."/>
            <person name="Geller-Mcgrath D.E."/>
            <person name="Sieber C.M.K."/>
            <person name="Emerson J.B."/>
            <person name="Anantharaman K."/>
            <person name="Thomas B.C."/>
            <person name="Malmstrom R."/>
            <person name="Stieglmeier M."/>
            <person name="Klingl A."/>
            <person name="Woyke T."/>
            <person name="Ryan C.M."/>
            <person name="Banfield J.F."/>
        </authorList>
    </citation>
    <scope>NUCLEOTIDE SEQUENCE [LARGE SCALE GENOMIC DNA]</scope>
</reference>
<name>A0A2H0VJ79_9BACT</name>
<dbReference type="SUPFAM" id="SSF53448">
    <property type="entry name" value="Nucleotide-diphospho-sugar transferases"/>
    <property type="match status" value="1"/>
</dbReference>
<evidence type="ECO:0000313" key="3">
    <source>
        <dbReference type="EMBL" id="PIR99152.1"/>
    </source>
</evidence>
<dbReference type="Proteomes" id="UP000230796">
    <property type="component" value="Unassembled WGS sequence"/>
</dbReference>
<dbReference type="CDD" id="cd02511">
    <property type="entry name" value="Beta4Glucosyltransferase"/>
    <property type="match status" value="1"/>
</dbReference>
<gene>
    <name evidence="3" type="ORF">COT87_00965</name>
</gene>
<dbReference type="EMBL" id="PFAF01000016">
    <property type="protein sequence ID" value="PIR99152.1"/>
    <property type="molecule type" value="Genomic_DNA"/>
</dbReference>
<keyword evidence="1" id="KW-0812">Transmembrane</keyword>
<accession>A0A2H0VJ79</accession>
<keyword evidence="1" id="KW-1133">Transmembrane helix</keyword>
<dbReference type="AlphaFoldDB" id="A0A2H0VJ79"/>
<dbReference type="InterPro" id="IPR029044">
    <property type="entry name" value="Nucleotide-diphossugar_trans"/>
</dbReference>
<dbReference type="PANTHER" id="PTHR43630">
    <property type="entry name" value="POLY-BETA-1,6-N-ACETYL-D-GLUCOSAMINE SYNTHASE"/>
    <property type="match status" value="1"/>
</dbReference>
<proteinExistence type="predicted"/>
<organism evidence="3 4">
    <name type="scientific">Candidatus Collierbacteria bacterium CG10_big_fil_rev_8_21_14_0_10_44_9</name>
    <dbReference type="NCBI Taxonomy" id="1974535"/>
    <lineage>
        <taxon>Bacteria</taxon>
        <taxon>Candidatus Collieribacteriota</taxon>
    </lineage>
</organism>
<evidence type="ECO:0000256" key="1">
    <source>
        <dbReference type="SAM" id="Phobius"/>
    </source>
</evidence>
<evidence type="ECO:0000313" key="4">
    <source>
        <dbReference type="Proteomes" id="UP000230796"/>
    </source>
</evidence>